<evidence type="ECO:0000313" key="2">
    <source>
        <dbReference type="EMBL" id="KAJ4492384.1"/>
    </source>
</evidence>
<comment type="caution">
    <text evidence="2">The sequence shown here is derived from an EMBL/GenBank/DDBJ whole genome shotgun (WGS) entry which is preliminary data.</text>
</comment>
<proteinExistence type="predicted"/>
<sequence length="330" mass="36275">MIRTLGSLSASPHEVNTSSNNRPSTSSPNGNEIGALDNGRPLAPSQNGNEIGTPGNSRSSTPSHNTNEIGAVMLGKRSLPPDMEQTVQAVSRNIKLKPDSEKELRRFSVLSDEEQRIWLGAWILQLRETCDGIDPADSAYNIPKRTQTAIKAAVIKTILDPGLPAYLKPAAITKFTIYLMADSASNYNNIKDDSTKNSAIKASARTKFDCSRSDLKKCIHSSFISREKPDPDNIVQLCEAIITKLGASTLGHTVTLPLAARIAFLRKVYFNNRDGAGVCGDMYWKQVDEQLEELQRKESREISLTFKETLEEDLKSYGAVHLDGLVLLED</sequence>
<feature type="compositionally biased region" description="Low complexity" evidence="1">
    <location>
        <begin position="16"/>
        <end position="31"/>
    </location>
</feature>
<dbReference type="Proteomes" id="UP001150217">
    <property type="component" value="Unassembled WGS sequence"/>
</dbReference>
<accession>A0ABQ8VIW6</accession>
<reference evidence="2" key="1">
    <citation type="submission" date="2022-08" db="EMBL/GenBank/DDBJ databases">
        <title>A Global Phylogenomic Analysis of the Shiitake Genus Lentinula.</title>
        <authorList>
            <consortium name="DOE Joint Genome Institute"/>
            <person name="Sierra-Patev S."/>
            <person name="Min B."/>
            <person name="Naranjo-Ortiz M."/>
            <person name="Looney B."/>
            <person name="Konkel Z."/>
            <person name="Slot J.C."/>
            <person name="Sakamoto Y."/>
            <person name="Steenwyk J.L."/>
            <person name="Rokas A."/>
            <person name="Carro J."/>
            <person name="Camarero S."/>
            <person name="Ferreira P."/>
            <person name="Molpeceres G."/>
            <person name="Ruiz-Duenas F.J."/>
            <person name="Serrano A."/>
            <person name="Henrissat B."/>
            <person name="Drula E."/>
            <person name="Hughes K.W."/>
            <person name="Mata J.L."/>
            <person name="Ishikawa N.K."/>
            <person name="Vargas-Isla R."/>
            <person name="Ushijima S."/>
            <person name="Smith C.A."/>
            <person name="Ahrendt S."/>
            <person name="Andreopoulos W."/>
            <person name="He G."/>
            <person name="Labutti K."/>
            <person name="Lipzen A."/>
            <person name="Ng V."/>
            <person name="Riley R."/>
            <person name="Sandor L."/>
            <person name="Barry K."/>
            <person name="Martinez A.T."/>
            <person name="Xiao Y."/>
            <person name="Gibbons J.G."/>
            <person name="Terashima K."/>
            <person name="Grigoriev I.V."/>
            <person name="Hibbett D.S."/>
        </authorList>
    </citation>
    <scope>NUCLEOTIDE SEQUENCE</scope>
    <source>
        <strain evidence="2">RHP3577 ss4</strain>
    </source>
</reference>
<feature type="compositionally biased region" description="Polar residues" evidence="1">
    <location>
        <begin position="44"/>
        <end position="67"/>
    </location>
</feature>
<feature type="compositionally biased region" description="Polar residues" evidence="1">
    <location>
        <begin position="1"/>
        <end position="10"/>
    </location>
</feature>
<evidence type="ECO:0000313" key="3">
    <source>
        <dbReference type="Proteomes" id="UP001150217"/>
    </source>
</evidence>
<feature type="region of interest" description="Disordered" evidence="1">
    <location>
        <begin position="1"/>
        <end position="67"/>
    </location>
</feature>
<gene>
    <name evidence="2" type="ORF">C8R41DRAFT_832324</name>
</gene>
<evidence type="ECO:0000256" key="1">
    <source>
        <dbReference type="SAM" id="MobiDB-lite"/>
    </source>
</evidence>
<keyword evidence="3" id="KW-1185">Reference proteome</keyword>
<protein>
    <submittedName>
        <fullName evidence="2">Uncharacterized protein</fullName>
    </submittedName>
</protein>
<dbReference type="EMBL" id="JANVFT010000038">
    <property type="protein sequence ID" value="KAJ4492384.1"/>
    <property type="molecule type" value="Genomic_DNA"/>
</dbReference>
<name>A0ABQ8VIW6_9AGAR</name>
<organism evidence="2 3">
    <name type="scientific">Lentinula lateritia</name>
    <dbReference type="NCBI Taxonomy" id="40482"/>
    <lineage>
        <taxon>Eukaryota</taxon>
        <taxon>Fungi</taxon>
        <taxon>Dikarya</taxon>
        <taxon>Basidiomycota</taxon>
        <taxon>Agaricomycotina</taxon>
        <taxon>Agaricomycetes</taxon>
        <taxon>Agaricomycetidae</taxon>
        <taxon>Agaricales</taxon>
        <taxon>Marasmiineae</taxon>
        <taxon>Omphalotaceae</taxon>
        <taxon>Lentinula</taxon>
    </lineage>
</organism>